<evidence type="ECO:0000256" key="8">
    <source>
        <dbReference type="SAM" id="Phobius"/>
    </source>
</evidence>
<dbReference type="PANTHER" id="PTHR19139">
    <property type="entry name" value="AQUAPORIN TRANSPORTER"/>
    <property type="match status" value="1"/>
</dbReference>
<dbReference type="RefSeq" id="XP_013782923.2">
    <property type="nucleotide sequence ID" value="XM_013927469.2"/>
</dbReference>
<dbReference type="GeneID" id="106467149"/>
<evidence type="ECO:0000313" key="9">
    <source>
        <dbReference type="Proteomes" id="UP000694941"/>
    </source>
</evidence>
<evidence type="ECO:0000256" key="3">
    <source>
        <dbReference type="ARBA" id="ARBA00022692"/>
    </source>
</evidence>
<keyword evidence="9" id="KW-1185">Reference proteome</keyword>
<feature type="non-terminal residue" evidence="10">
    <location>
        <position position="1"/>
    </location>
</feature>
<evidence type="ECO:0000256" key="5">
    <source>
        <dbReference type="ARBA" id="ARBA00023136"/>
    </source>
</evidence>
<comment type="similarity">
    <text evidence="2 6">Belongs to the MIP/aquaporin (TC 1.A.8) family.</text>
</comment>
<dbReference type="SUPFAM" id="SSF81338">
    <property type="entry name" value="Aquaporin-like"/>
    <property type="match status" value="1"/>
</dbReference>
<reference evidence="10" key="1">
    <citation type="submission" date="2025-08" db="UniProtKB">
        <authorList>
            <consortium name="RefSeq"/>
        </authorList>
    </citation>
    <scope>IDENTIFICATION</scope>
    <source>
        <tissue evidence="10">Muscle</tissue>
    </source>
</reference>
<feature type="transmembrane region" description="Helical" evidence="8">
    <location>
        <begin position="55"/>
        <end position="75"/>
    </location>
</feature>
<keyword evidence="5 8" id="KW-0472">Membrane</keyword>
<feature type="region of interest" description="Disordered" evidence="7">
    <location>
        <begin position="132"/>
        <end position="156"/>
    </location>
</feature>
<evidence type="ECO:0000256" key="7">
    <source>
        <dbReference type="SAM" id="MobiDB-lite"/>
    </source>
</evidence>
<comment type="subcellular location">
    <subcellularLocation>
        <location evidence="1">Membrane</location>
        <topology evidence="1">Multi-pass membrane protein</topology>
    </subcellularLocation>
</comment>
<keyword evidence="4 8" id="KW-1133">Transmembrane helix</keyword>
<feature type="region of interest" description="Disordered" evidence="7">
    <location>
        <begin position="171"/>
        <end position="200"/>
    </location>
</feature>
<evidence type="ECO:0000256" key="4">
    <source>
        <dbReference type="ARBA" id="ARBA00022989"/>
    </source>
</evidence>
<keyword evidence="6" id="KW-0813">Transport</keyword>
<feature type="transmembrane region" description="Helical" evidence="8">
    <location>
        <begin position="22"/>
        <end position="43"/>
    </location>
</feature>
<dbReference type="InterPro" id="IPR034294">
    <property type="entry name" value="Aquaporin_transptr"/>
</dbReference>
<feature type="transmembrane region" description="Helical" evidence="8">
    <location>
        <begin position="95"/>
        <end position="116"/>
    </location>
</feature>
<dbReference type="Proteomes" id="UP000694941">
    <property type="component" value="Unplaced"/>
</dbReference>
<protein>
    <submittedName>
        <fullName evidence="10">Neurogenic protein big brain-like</fullName>
    </submittedName>
</protein>
<dbReference type="InterPro" id="IPR023271">
    <property type="entry name" value="Aquaporin-like"/>
</dbReference>
<dbReference type="PRINTS" id="PR00783">
    <property type="entry name" value="MINTRINSICP"/>
</dbReference>
<dbReference type="Gene3D" id="1.20.1080.10">
    <property type="entry name" value="Glycerol uptake facilitator protein"/>
    <property type="match status" value="1"/>
</dbReference>
<evidence type="ECO:0000256" key="2">
    <source>
        <dbReference type="ARBA" id="ARBA00006175"/>
    </source>
</evidence>
<evidence type="ECO:0000256" key="6">
    <source>
        <dbReference type="RuleBase" id="RU000477"/>
    </source>
</evidence>
<feature type="compositionally biased region" description="Low complexity" evidence="7">
    <location>
        <begin position="174"/>
        <end position="194"/>
    </location>
</feature>
<gene>
    <name evidence="10" type="primary">LOC106467149</name>
</gene>
<name>A0ABM1BIY8_LIMPO</name>
<proteinExistence type="inferred from homology"/>
<sequence>VTIPGHQGTLGSTLVHPDLGPWQAFGIEFVLTFVVVFTVFATLDPNRRSLGSDALAVGIGYLATSLPGIPATGASLNPARSLGPAFVMNKWPHYWVYWFGPLAGAMVAGLIYEYIFDTKKAAKTLKEALDEVEKESNLDEDDYEDPERCKMTKDGGSQTTGRFRAQYYDHNLRPAPNTYSPTPSTYPASTESTYGTHSAPTSSYSGIYGSRFGGGFRAVPTCMEYDPGTTKF</sequence>
<organism evidence="9 10">
    <name type="scientific">Limulus polyphemus</name>
    <name type="common">Atlantic horseshoe crab</name>
    <dbReference type="NCBI Taxonomy" id="6850"/>
    <lineage>
        <taxon>Eukaryota</taxon>
        <taxon>Metazoa</taxon>
        <taxon>Ecdysozoa</taxon>
        <taxon>Arthropoda</taxon>
        <taxon>Chelicerata</taxon>
        <taxon>Merostomata</taxon>
        <taxon>Xiphosura</taxon>
        <taxon>Limulidae</taxon>
        <taxon>Limulus</taxon>
    </lineage>
</organism>
<keyword evidence="3 6" id="KW-0812">Transmembrane</keyword>
<dbReference type="InterPro" id="IPR000425">
    <property type="entry name" value="MIP"/>
</dbReference>
<evidence type="ECO:0000313" key="10">
    <source>
        <dbReference type="RefSeq" id="XP_013782923.2"/>
    </source>
</evidence>
<evidence type="ECO:0000256" key="1">
    <source>
        <dbReference type="ARBA" id="ARBA00004141"/>
    </source>
</evidence>
<dbReference type="PANTHER" id="PTHR19139:SF199">
    <property type="entry name" value="MIP17260P"/>
    <property type="match status" value="1"/>
</dbReference>
<accession>A0ABM1BIY8</accession>
<dbReference type="Pfam" id="PF00230">
    <property type="entry name" value="MIP"/>
    <property type="match status" value="1"/>
</dbReference>